<proteinExistence type="predicted"/>
<evidence type="ECO:0000313" key="1">
    <source>
        <dbReference type="EMBL" id="TKR69249.1"/>
    </source>
</evidence>
<protein>
    <submittedName>
        <fullName evidence="1">Uncharacterized protein</fullName>
    </submittedName>
</protein>
<gene>
    <name evidence="1" type="ORF">L596_021431</name>
</gene>
<organism evidence="1 2">
    <name type="scientific">Steinernema carpocapsae</name>
    <name type="common">Entomopathogenic nematode</name>
    <dbReference type="NCBI Taxonomy" id="34508"/>
    <lineage>
        <taxon>Eukaryota</taxon>
        <taxon>Metazoa</taxon>
        <taxon>Ecdysozoa</taxon>
        <taxon>Nematoda</taxon>
        <taxon>Chromadorea</taxon>
        <taxon>Rhabditida</taxon>
        <taxon>Tylenchina</taxon>
        <taxon>Panagrolaimomorpha</taxon>
        <taxon>Strongyloidoidea</taxon>
        <taxon>Steinernematidae</taxon>
        <taxon>Steinernema</taxon>
    </lineage>
</organism>
<reference evidence="1 2" key="1">
    <citation type="journal article" date="2015" name="Genome Biol.">
        <title>Comparative genomics of Steinernema reveals deeply conserved gene regulatory networks.</title>
        <authorList>
            <person name="Dillman A.R."/>
            <person name="Macchietto M."/>
            <person name="Porter C.F."/>
            <person name="Rogers A."/>
            <person name="Williams B."/>
            <person name="Antoshechkin I."/>
            <person name="Lee M.M."/>
            <person name="Goodwin Z."/>
            <person name="Lu X."/>
            <person name="Lewis E.E."/>
            <person name="Goodrich-Blair H."/>
            <person name="Stock S.P."/>
            <person name="Adams B.J."/>
            <person name="Sternberg P.W."/>
            <person name="Mortazavi A."/>
        </authorList>
    </citation>
    <scope>NUCLEOTIDE SEQUENCE [LARGE SCALE GENOMIC DNA]</scope>
    <source>
        <strain evidence="1 2">ALL</strain>
    </source>
</reference>
<name>A0A4U5MIP7_STECR</name>
<keyword evidence="2" id="KW-1185">Reference proteome</keyword>
<comment type="caution">
    <text evidence="1">The sequence shown here is derived from an EMBL/GenBank/DDBJ whole genome shotgun (WGS) entry which is preliminary data.</text>
</comment>
<evidence type="ECO:0000313" key="2">
    <source>
        <dbReference type="Proteomes" id="UP000298663"/>
    </source>
</evidence>
<sequence>MNTLARTARNRQQSPVNRLYSDKKDVLQVGFPQIQALSQVPAEIVLRPGITVTNSHHSPHWYQARGQTVKDTSVTFDK</sequence>
<dbReference type="AlphaFoldDB" id="A0A4U5MIP7"/>
<accession>A0A4U5MIP7</accession>
<reference evidence="1 2" key="2">
    <citation type="journal article" date="2019" name="G3 (Bethesda)">
        <title>Hybrid Assembly of the Genome of the Entomopathogenic Nematode Steinernema carpocapsae Identifies the X-Chromosome.</title>
        <authorList>
            <person name="Serra L."/>
            <person name="Macchietto M."/>
            <person name="Macias-Munoz A."/>
            <person name="McGill C.J."/>
            <person name="Rodriguez I.M."/>
            <person name="Rodriguez B."/>
            <person name="Murad R."/>
            <person name="Mortazavi A."/>
        </authorList>
    </citation>
    <scope>NUCLEOTIDE SEQUENCE [LARGE SCALE GENOMIC DNA]</scope>
    <source>
        <strain evidence="1 2">ALL</strain>
    </source>
</reference>
<dbReference type="Proteomes" id="UP000298663">
    <property type="component" value="Unassembled WGS sequence"/>
</dbReference>
<dbReference type="EMBL" id="AZBU02000007">
    <property type="protein sequence ID" value="TKR69249.1"/>
    <property type="molecule type" value="Genomic_DNA"/>
</dbReference>